<proteinExistence type="inferred from homology"/>
<protein>
    <recommendedName>
        <fullName evidence="2">cysteine-S-conjugate beta-lyase</fullName>
        <ecNumber evidence="2">4.4.1.13</ecNumber>
    </recommendedName>
</protein>
<evidence type="ECO:0000256" key="4">
    <source>
        <dbReference type="ARBA" id="ARBA00023239"/>
    </source>
</evidence>
<keyword evidence="3" id="KW-0663">Pyridoxal phosphate</keyword>
<dbReference type="PANTHER" id="PTHR43525:SF1">
    <property type="entry name" value="PROTEIN MALY"/>
    <property type="match status" value="1"/>
</dbReference>
<comment type="cofactor">
    <cofactor evidence="1">
        <name>pyridoxal 5'-phosphate</name>
        <dbReference type="ChEBI" id="CHEBI:597326"/>
    </cofactor>
</comment>
<dbReference type="InterPro" id="IPR051798">
    <property type="entry name" value="Class-II_PLP-Dep_Aminotrans"/>
</dbReference>
<dbReference type="InterPro" id="IPR015422">
    <property type="entry name" value="PyrdxlP-dep_Trfase_small"/>
</dbReference>
<dbReference type="InterPro" id="IPR027619">
    <property type="entry name" value="C-S_lyase_PatB-like"/>
</dbReference>
<evidence type="ECO:0000256" key="2">
    <source>
        <dbReference type="ARBA" id="ARBA00012224"/>
    </source>
</evidence>
<comment type="similarity">
    <text evidence="5">Belongs to the class-II pyridoxal-phosphate-dependent aminotransferase family. MalY/PatB cystathionine beta-lyase subfamily.</text>
</comment>
<dbReference type="NCBIfam" id="TIGR04350">
    <property type="entry name" value="C_S_lyase_PatB"/>
    <property type="match status" value="1"/>
</dbReference>
<evidence type="ECO:0000259" key="6">
    <source>
        <dbReference type="Pfam" id="PF00155"/>
    </source>
</evidence>
<dbReference type="PANTHER" id="PTHR43525">
    <property type="entry name" value="PROTEIN MALY"/>
    <property type="match status" value="1"/>
</dbReference>
<dbReference type="GO" id="GO:0047804">
    <property type="term" value="F:cysteine-S-conjugate beta-lyase activity"/>
    <property type="evidence" value="ECO:0007669"/>
    <property type="project" value="UniProtKB-EC"/>
</dbReference>
<evidence type="ECO:0000313" key="7">
    <source>
        <dbReference type="EMBL" id="HIR10551.1"/>
    </source>
</evidence>
<dbReference type="SUPFAM" id="SSF53383">
    <property type="entry name" value="PLP-dependent transferases"/>
    <property type="match status" value="1"/>
</dbReference>
<keyword evidence="4 7" id="KW-0456">Lyase</keyword>
<comment type="caution">
    <text evidence="7">The sequence shown here is derived from an EMBL/GenBank/DDBJ whole genome shotgun (WGS) entry which is preliminary data.</text>
</comment>
<feature type="domain" description="Aminotransferase class I/classII large" evidence="6">
    <location>
        <begin position="31"/>
        <end position="244"/>
    </location>
</feature>
<evidence type="ECO:0000256" key="1">
    <source>
        <dbReference type="ARBA" id="ARBA00001933"/>
    </source>
</evidence>
<sequence>MQYDFDRVVSRAKNFSAKYDERVKNFGTDQVIPLWIADMDFLTAQPIIDAAVRRAQEGIWGYTSRPKSYFEAVCAWQQRRHSWSPDPALCSHALGVVPALAALVRLFTEPDEKVLIQPPVYGEFAEVTEFQGRGLVRNPLIETAPGKWEVDWADLERKLQEAKLFLFCSPHNPLGIVWSREDLMRMMELCRKYHVLVVSDEIHADLVFRGTHIPTASLSPEIAANTITCISGTKTFNLAGLHASTTVFPNLEMKKRFDDFWMSFDIHRNNAFSLVTMEAAFREGDEWLDQLLAYLDGNLHYIKEYLDVNIPEIKTFLPDATYL</sequence>
<dbReference type="EMBL" id="DVGD01000299">
    <property type="protein sequence ID" value="HIR10551.1"/>
    <property type="molecule type" value="Genomic_DNA"/>
</dbReference>
<dbReference type="InterPro" id="IPR015421">
    <property type="entry name" value="PyrdxlP-dep_Trfase_major"/>
</dbReference>
<gene>
    <name evidence="7" type="ORF">IAA70_09115</name>
</gene>
<dbReference type="Gene3D" id="3.90.1150.10">
    <property type="entry name" value="Aspartate Aminotransferase, domain 1"/>
    <property type="match status" value="1"/>
</dbReference>
<name>A0A9D1A9K6_9FIRM</name>
<evidence type="ECO:0000313" key="8">
    <source>
        <dbReference type="Proteomes" id="UP000824258"/>
    </source>
</evidence>
<reference evidence="7" key="2">
    <citation type="journal article" date="2021" name="PeerJ">
        <title>Extensive microbial diversity within the chicken gut microbiome revealed by metagenomics and culture.</title>
        <authorList>
            <person name="Gilroy R."/>
            <person name="Ravi A."/>
            <person name="Getino M."/>
            <person name="Pursley I."/>
            <person name="Horton D.L."/>
            <person name="Alikhan N.F."/>
            <person name="Baker D."/>
            <person name="Gharbi K."/>
            <person name="Hall N."/>
            <person name="Watson M."/>
            <person name="Adriaenssens E.M."/>
            <person name="Foster-Nyarko E."/>
            <person name="Jarju S."/>
            <person name="Secka A."/>
            <person name="Antonio M."/>
            <person name="Oren A."/>
            <person name="Chaudhuri R.R."/>
            <person name="La Ragione R."/>
            <person name="Hildebrand F."/>
            <person name="Pallen M.J."/>
        </authorList>
    </citation>
    <scope>NUCLEOTIDE SEQUENCE</scope>
    <source>
        <strain evidence="7">ChiHjej9B8-7071</strain>
    </source>
</reference>
<accession>A0A9D1A9K6</accession>
<dbReference type="InterPro" id="IPR004839">
    <property type="entry name" value="Aminotransferase_I/II_large"/>
</dbReference>
<dbReference type="Gene3D" id="3.40.640.10">
    <property type="entry name" value="Type I PLP-dependent aspartate aminotransferase-like (Major domain)"/>
    <property type="match status" value="1"/>
</dbReference>
<organism evidence="7 8">
    <name type="scientific">Candidatus Avoscillospira stercoripullorum</name>
    <dbReference type="NCBI Taxonomy" id="2840709"/>
    <lineage>
        <taxon>Bacteria</taxon>
        <taxon>Bacillati</taxon>
        <taxon>Bacillota</taxon>
        <taxon>Clostridia</taxon>
        <taxon>Eubacteriales</taxon>
        <taxon>Oscillospiraceae</taxon>
        <taxon>Oscillospiraceae incertae sedis</taxon>
        <taxon>Candidatus Avoscillospira</taxon>
    </lineage>
</organism>
<dbReference type="Pfam" id="PF00155">
    <property type="entry name" value="Aminotran_1_2"/>
    <property type="match status" value="1"/>
</dbReference>
<dbReference type="CDD" id="cd00609">
    <property type="entry name" value="AAT_like"/>
    <property type="match status" value="1"/>
</dbReference>
<dbReference type="GO" id="GO:0030170">
    <property type="term" value="F:pyridoxal phosphate binding"/>
    <property type="evidence" value="ECO:0007669"/>
    <property type="project" value="InterPro"/>
</dbReference>
<dbReference type="AlphaFoldDB" id="A0A9D1A9K6"/>
<reference evidence="7" key="1">
    <citation type="submission" date="2020-10" db="EMBL/GenBank/DDBJ databases">
        <authorList>
            <person name="Gilroy R."/>
        </authorList>
    </citation>
    <scope>NUCLEOTIDE SEQUENCE</scope>
    <source>
        <strain evidence="7">ChiHjej9B8-7071</strain>
    </source>
</reference>
<dbReference type="InterPro" id="IPR015424">
    <property type="entry name" value="PyrdxlP-dep_Trfase"/>
</dbReference>
<feature type="non-terminal residue" evidence="7">
    <location>
        <position position="323"/>
    </location>
</feature>
<dbReference type="EC" id="4.4.1.13" evidence="2"/>
<dbReference type="Proteomes" id="UP000824258">
    <property type="component" value="Unassembled WGS sequence"/>
</dbReference>
<evidence type="ECO:0000256" key="5">
    <source>
        <dbReference type="ARBA" id="ARBA00037974"/>
    </source>
</evidence>
<evidence type="ECO:0000256" key="3">
    <source>
        <dbReference type="ARBA" id="ARBA00022898"/>
    </source>
</evidence>